<evidence type="ECO:0000313" key="3">
    <source>
        <dbReference type="Proteomes" id="UP000053558"/>
    </source>
</evidence>
<dbReference type="RefSeq" id="XP_007775779.1">
    <property type="nucleotide sequence ID" value="XM_007777589.1"/>
</dbReference>
<feature type="transmembrane region" description="Helical" evidence="1">
    <location>
        <begin position="81"/>
        <end position="99"/>
    </location>
</feature>
<dbReference type="OrthoDB" id="2686083at2759"/>
<proteinExistence type="predicted"/>
<accession>R7SDW9</accession>
<evidence type="ECO:0008006" key="4">
    <source>
        <dbReference type="Google" id="ProtNLM"/>
    </source>
</evidence>
<evidence type="ECO:0000313" key="2">
    <source>
        <dbReference type="EMBL" id="EIW74065.1"/>
    </source>
</evidence>
<name>R7SDW9_CONPW</name>
<dbReference type="GeneID" id="19206437"/>
<organism evidence="2 3">
    <name type="scientific">Coniophora puteana (strain RWD-64-598)</name>
    <name type="common">Brown rot fungus</name>
    <dbReference type="NCBI Taxonomy" id="741705"/>
    <lineage>
        <taxon>Eukaryota</taxon>
        <taxon>Fungi</taxon>
        <taxon>Dikarya</taxon>
        <taxon>Basidiomycota</taxon>
        <taxon>Agaricomycotina</taxon>
        <taxon>Agaricomycetes</taxon>
        <taxon>Agaricomycetidae</taxon>
        <taxon>Boletales</taxon>
        <taxon>Coniophorineae</taxon>
        <taxon>Coniophoraceae</taxon>
        <taxon>Coniophora</taxon>
    </lineage>
</organism>
<dbReference type="eggNOG" id="ENOG502R0PT">
    <property type="taxonomic scope" value="Eukaryota"/>
</dbReference>
<dbReference type="EMBL" id="JH711595">
    <property type="protein sequence ID" value="EIW74065.1"/>
    <property type="molecule type" value="Genomic_DNA"/>
</dbReference>
<dbReference type="KEGG" id="cput:CONPUDRAFT_170350"/>
<sequence length="514" mass="55937">MSICRSEEDEQAVTVTDIGPCHALATECHHAHVILFCPESHFARSSSSCLRVFAFCPFATYARRPPPYPSTLRRATRQKRLLLMLLTILTSVAFLALRVTGRPVPEDIYAQDSENSGFAPISPRGVAQAAFQLLREGSFEAGHPSHSDNLQDSQKTFADHVDAAIVDAPTSGAIEKHVFPTDSSVSPEFIKETSASSDAGAIPEHALEPTEANQGGALPTPALLFVLTLSSVAAFLALACVSAVFYTIKIVRSRVYASRNFWEVLQRSSQHAQSSARRPLSADCMSEHVYDDKCAPLILIATEVEQSVLVSRPSPLIALDDDEPPLISFDEVVIRLPVNADSDSDSDSDYFSDAEDAEDFDHEKFHDALDSTPAIPPRDLPPIVAEDVPPPTALLQLPIPSRVHTLSPLPCEMRELASPAPVTRPSWSNRAADAPTLGLISQPRASASVRPSLPKAPALVHPRRRAYRHAMPELDFALAMQLRPGLGLGADPAWMVRFLMTMFGWFAVALTSSR</sequence>
<evidence type="ECO:0000256" key="1">
    <source>
        <dbReference type="SAM" id="Phobius"/>
    </source>
</evidence>
<protein>
    <recommendedName>
        <fullName evidence="4">Transmembrane protein</fullName>
    </recommendedName>
</protein>
<keyword evidence="1" id="KW-0812">Transmembrane</keyword>
<feature type="transmembrane region" description="Helical" evidence="1">
    <location>
        <begin position="222"/>
        <end position="248"/>
    </location>
</feature>
<dbReference type="Proteomes" id="UP000053558">
    <property type="component" value="Unassembled WGS sequence"/>
</dbReference>
<keyword evidence="1" id="KW-0472">Membrane</keyword>
<keyword evidence="3" id="KW-1185">Reference proteome</keyword>
<gene>
    <name evidence="2" type="ORF">CONPUDRAFT_170350</name>
</gene>
<dbReference type="AlphaFoldDB" id="R7SDW9"/>
<reference evidence="3" key="1">
    <citation type="journal article" date="2012" name="Science">
        <title>The Paleozoic origin of enzymatic lignin decomposition reconstructed from 31 fungal genomes.</title>
        <authorList>
            <person name="Floudas D."/>
            <person name="Binder M."/>
            <person name="Riley R."/>
            <person name="Barry K."/>
            <person name="Blanchette R.A."/>
            <person name="Henrissat B."/>
            <person name="Martinez A.T."/>
            <person name="Otillar R."/>
            <person name="Spatafora J.W."/>
            <person name="Yadav J.S."/>
            <person name="Aerts A."/>
            <person name="Benoit I."/>
            <person name="Boyd A."/>
            <person name="Carlson A."/>
            <person name="Copeland A."/>
            <person name="Coutinho P.M."/>
            <person name="de Vries R.P."/>
            <person name="Ferreira P."/>
            <person name="Findley K."/>
            <person name="Foster B."/>
            <person name="Gaskell J."/>
            <person name="Glotzer D."/>
            <person name="Gorecki P."/>
            <person name="Heitman J."/>
            <person name="Hesse C."/>
            <person name="Hori C."/>
            <person name="Igarashi K."/>
            <person name="Jurgens J.A."/>
            <person name="Kallen N."/>
            <person name="Kersten P."/>
            <person name="Kohler A."/>
            <person name="Kuees U."/>
            <person name="Kumar T.K.A."/>
            <person name="Kuo A."/>
            <person name="LaButti K."/>
            <person name="Larrondo L.F."/>
            <person name="Lindquist E."/>
            <person name="Ling A."/>
            <person name="Lombard V."/>
            <person name="Lucas S."/>
            <person name="Lundell T."/>
            <person name="Martin R."/>
            <person name="McLaughlin D.J."/>
            <person name="Morgenstern I."/>
            <person name="Morin E."/>
            <person name="Murat C."/>
            <person name="Nagy L.G."/>
            <person name="Nolan M."/>
            <person name="Ohm R.A."/>
            <person name="Patyshakuliyeva A."/>
            <person name="Rokas A."/>
            <person name="Ruiz-Duenas F.J."/>
            <person name="Sabat G."/>
            <person name="Salamov A."/>
            <person name="Samejima M."/>
            <person name="Schmutz J."/>
            <person name="Slot J.C."/>
            <person name="St John F."/>
            <person name="Stenlid J."/>
            <person name="Sun H."/>
            <person name="Sun S."/>
            <person name="Syed K."/>
            <person name="Tsang A."/>
            <person name="Wiebenga A."/>
            <person name="Young D."/>
            <person name="Pisabarro A."/>
            <person name="Eastwood D.C."/>
            <person name="Martin F."/>
            <person name="Cullen D."/>
            <person name="Grigoriev I.V."/>
            <person name="Hibbett D.S."/>
        </authorList>
    </citation>
    <scope>NUCLEOTIDE SEQUENCE [LARGE SCALE GENOMIC DNA]</scope>
    <source>
        <strain evidence="3">RWD-64-598 SS2</strain>
    </source>
</reference>
<keyword evidence="1" id="KW-1133">Transmembrane helix</keyword>